<dbReference type="PANTHER" id="PTHR45339">
    <property type="entry name" value="HYBRID SIGNAL TRANSDUCTION HISTIDINE KINASE J"/>
    <property type="match status" value="1"/>
</dbReference>
<dbReference type="InterPro" id="IPR003594">
    <property type="entry name" value="HATPase_dom"/>
</dbReference>
<evidence type="ECO:0000256" key="4">
    <source>
        <dbReference type="ARBA" id="ARBA00022553"/>
    </source>
</evidence>
<evidence type="ECO:0000313" key="15">
    <source>
        <dbReference type="Proteomes" id="UP000230709"/>
    </source>
</evidence>
<evidence type="ECO:0000313" key="14">
    <source>
        <dbReference type="EMBL" id="ATQ67449.1"/>
    </source>
</evidence>
<dbReference type="SMART" id="SM00387">
    <property type="entry name" value="HATPase_c"/>
    <property type="match status" value="1"/>
</dbReference>
<keyword evidence="9" id="KW-0175">Coiled coil</keyword>
<dbReference type="SMART" id="SM00448">
    <property type="entry name" value="REC"/>
    <property type="match status" value="3"/>
</dbReference>
<dbReference type="AlphaFoldDB" id="A0A2D2CXS2"/>
<dbReference type="FunFam" id="3.30.565.10:FF:000010">
    <property type="entry name" value="Sensor histidine kinase RcsC"/>
    <property type="match status" value="1"/>
</dbReference>
<feature type="coiled-coil region" evidence="9">
    <location>
        <begin position="447"/>
        <end position="519"/>
    </location>
</feature>
<dbReference type="Pfam" id="PF00072">
    <property type="entry name" value="Response_reg"/>
    <property type="match status" value="3"/>
</dbReference>
<dbReference type="PRINTS" id="PR00344">
    <property type="entry name" value="BCTRLSENSOR"/>
</dbReference>
<dbReference type="EMBL" id="CP023737">
    <property type="protein sequence ID" value="ATQ67449.1"/>
    <property type="molecule type" value="Genomic_DNA"/>
</dbReference>
<dbReference type="Gene3D" id="3.30.450.40">
    <property type="match status" value="1"/>
</dbReference>
<evidence type="ECO:0000259" key="11">
    <source>
        <dbReference type="PROSITE" id="PS50109"/>
    </source>
</evidence>
<feature type="transmembrane region" description="Helical" evidence="10">
    <location>
        <begin position="207"/>
        <end position="230"/>
    </location>
</feature>
<comment type="subcellular location">
    <subcellularLocation>
        <location evidence="2">Membrane</location>
    </subcellularLocation>
</comment>
<feature type="modified residue" description="4-aspartylphosphate" evidence="8">
    <location>
        <position position="950"/>
    </location>
</feature>
<gene>
    <name evidence="14" type="ORF">CQW49_05725</name>
</gene>
<feature type="domain" description="Response regulatory" evidence="12">
    <location>
        <begin position="901"/>
        <end position="1016"/>
    </location>
</feature>
<dbReference type="GO" id="GO:0016020">
    <property type="term" value="C:membrane"/>
    <property type="evidence" value="ECO:0007669"/>
    <property type="project" value="UniProtKB-SubCell"/>
</dbReference>
<dbReference type="Gene3D" id="3.30.565.10">
    <property type="entry name" value="Histidine kinase-like ATPase, C-terminal domain"/>
    <property type="match status" value="1"/>
</dbReference>
<dbReference type="CDD" id="cd17546">
    <property type="entry name" value="REC_hyHK_CKI1_RcsC-like"/>
    <property type="match status" value="1"/>
</dbReference>
<proteinExistence type="predicted"/>
<dbReference type="Pfam" id="PF00672">
    <property type="entry name" value="HAMP"/>
    <property type="match status" value="1"/>
</dbReference>
<dbReference type="STRING" id="595536.GCA_000178815_04013"/>
<dbReference type="SUPFAM" id="SSF52172">
    <property type="entry name" value="CheY-like"/>
    <property type="match status" value="3"/>
</dbReference>
<evidence type="ECO:0000256" key="10">
    <source>
        <dbReference type="SAM" id="Phobius"/>
    </source>
</evidence>
<dbReference type="Pfam" id="PF02518">
    <property type="entry name" value="HATPase_c"/>
    <property type="match status" value="1"/>
</dbReference>
<evidence type="ECO:0000256" key="6">
    <source>
        <dbReference type="ARBA" id="ARBA00022777"/>
    </source>
</evidence>
<dbReference type="SMART" id="SM00388">
    <property type="entry name" value="HisKA"/>
    <property type="match status" value="1"/>
</dbReference>
<keyword evidence="7" id="KW-0902">Two-component regulatory system</keyword>
<keyword evidence="10" id="KW-0812">Transmembrane</keyword>
<evidence type="ECO:0000256" key="9">
    <source>
        <dbReference type="SAM" id="Coils"/>
    </source>
</evidence>
<evidence type="ECO:0000256" key="1">
    <source>
        <dbReference type="ARBA" id="ARBA00000085"/>
    </source>
</evidence>
<dbReference type="SUPFAM" id="SSF47384">
    <property type="entry name" value="Homodimeric domain of signal transducing histidine kinase"/>
    <property type="match status" value="1"/>
</dbReference>
<dbReference type="Gene3D" id="3.40.50.2300">
    <property type="match status" value="3"/>
</dbReference>
<dbReference type="PROSITE" id="PS50110">
    <property type="entry name" value="RESPONSE_REGULATORY"/>
    <property type="match status" value="3"/>
</dbReference>
<dbReference type="InterPro" id="IPR001789">
    <property type="entry name" value="Sig_transdc_resp-reg_receiver"/>
</dbReference>
<sequence>MNANMLIAFLSRFSVATKITGGFGLLVCLLVSVATVSYQGLTSARRDFVEYRKIALQNNALSDLQSSLDEIRLRAGDWLLDARDDSVRRLRAEADRLGPLVTDAIRQFERNRPALDTLKRIEADGRDYVATFLQVVALSAPRAVTPNENDAAGSTERERDRLARDLRDRLGPTIEGAVNALKRANLVHQGDLGPQATSDVEQTATNAVIGSVIAILLGLVTAAVVSTAIVRPITAMTKSMRRLAEGDLSVAIPARDRRDELGVMAAALQFFKEALIRRERRRALNAELAELSIALQLAASPAAFADALLNFLAPQLSMGLALFYVRDAGGETFQAVGGYACDPGVALRESFAIGEGLPGQCVASRRTIIVEGLPTTTRVIGSGLTSGPPDIVVCVPVSSAEGVLGVLEFARYGAFEDSHKELLDLAMPIVGLNLGLLQRNLKTVALLERTRLQAEELRAQTDELQASEEELRLQREELQIANDRLVEKKQRLEAQAEDLAAARRDAERQVEELAEASRYKSQFLANMSHELRTPLNSILILADTLADDDELDAEHTESAKVIGESGHHLLALINDILDLSKIEAGRLELVEESVRIDDALASIARTFAAPADRKGVALTVETAPGAPSVIRADGRRLIQVLLNLVGNAVKFTDRGEVRVTASPMDGGVRFSVSDTGVGIAPNQIESVFTAFQQVDGTTSRRYGGTGLGLTISRDLVTLMGGRIEVQSILGQGSVFSFILPNGVADDARAAVDENMMARPTPPSAVTEMEVEPGERTILLVEADPDLAALLAELISGRGYRVSVASSGAAALAAAARAAPSVVLLDLDLHDMSGLDALRGLKSAANGAKLPVAVITGDAEAAIAAKAAGALETVDKPVKRDDIFAALTAMMEARVAASGRRRVLVVDDSASDAHALRRLFRRDAIDIVVAGSGDEAMHRLTDTHFDAVILDLMLPDMSGFTLLERVHAEPGAHPPVVVYSAHDLTTEDIYRLRTFAESIVFKGRAHSRLREEVLQAIEEPNGDLVVMDAPTSSRGRRVLVVDDDPRNLLALSKGLRANGFDVEVAADGAKALAMLTDGAVFDIVLTDIMMPDMDGYELIRRMRSLFARVPIVAVTAKAMPGDAEQCIRSGATAYLSKPIDLDRLLTAMDQWLI</sequence>
<evidence type="ECO:0000256" key="7">
    <source>
        <dbReference type="ARBA" id="ARBA00023012"/>
    </source>
</evidence>
<feature type="domain" description="Histidine kinase" evidence="11">
    <location>
        <begin position="526"/>
        <end position="743"/>
    </location>
</feature>
<dbReference type="PROSITE" id="PS50885">
    <property type="entry name" value="HAMP"/>
    <property type="match status" value="1"/>
</dbReference>
<dbReference type="Pfam" id="PF13185">
    <property type="entry name" value="GAF_2"/>
    <property type="match status" value="1"/>
</dbReference>
<evidence type="ECO:0000259" key="12">
    <source>
        <dbReference type="PROSITE" id="PS50110"/>
    </source>
</evidence>
<dbReference type="SUPFAM" id="SSF158472">
    <property type="entry name" value="HAMP domain-like"/>
    <property type="match status" value="1"/>
</dbReference>
<dbReference type="CDD" id="cd00082">
    <property type="entry name" value="HisKA"/>
    <property type="match status" value="1"/>
</dbReference>
<dbReference type="SUPFAM" id="SSF55781">
    <property type="entry name" value="GAF domain-like"/>
    <property type="match status" value="1"/>
</dbReference>
<feature type="domain" description="Response regulatory" evidence="12">
    <location>
        <begin position="1036"/>
        <end position="1151"/>
    </location>
</feature>
<comment type="catalytic activity">
    <reaction evidence="1">
        <text>ATP + protein L-histidine = ADP + protein N-phospho-L-histidine.</text>
        <dbReference type="EC" id="2.7.13.3"/>
    </reaction>
</comment>
<dbReference type="InterPro" id="IPR029016">
    <property type="entry name" value="GAF-like_dom_sf"/>
</dbReference>
<keyword evidence="4 8" id="KW-0597">Phosphoprotein</keyword>
<feature type="domain" description="Response regulatory" evidence="12">
    <location>
        <begin position="776"/>
        <end position="890"/>
    </location>
</feature>
<dbReference type="SMART" id="SM00304">
    <property type="entry name" value="HAMP"/>
    <property type="match status" value="1"/>
</dbReference>
<keyword evidence="6" id="KW-0418">Kinase</keyword>
<keyword evidence="5" id="KW-0808">Transferase</keyword>
<evidence type="ECO:0000256" key="5">
    <source>
        <dbReference type="ARBA" id="ARBA00022679"/>
    </source>
</evidence>
<dbReference type="InterPro" id="IPR003660">
    <property type="entry name" value="HAMP_dom"/>
</dbReference>
<reference evidence="15" key="1">
    <citation type="submission" date="2017-10" db="EMBL/GenBank/DDBJ databases">
        <title>Completed PacBio SMRT sequence of Methylosinus trichosporium OB3b reveals presence of a third large plasmid.</title>
        <authorList>
            <person name="Charles T.C."/>
            <person name="Lynch M.D.J."/>
            <person name="Heil J.R."/>
            <person name="Cheng J."/>
        </authorList>
    </citation>
    <scope>NUCLEOTIDE SEQUENCE [LARGE SCALE GENOMIC DNA]</scope>
    <source>
        <strain evidence="15">OB3b</strain>
    </source>
</reference>
<feature type="domain" description="HAMP" evidence="13">
    <location>
        <begin position="227"/>
        <end position="280"/>
    </location>
</feature>
<dbReference type="Gene3D" id="1.10.287.130">
    <property type="match status" value="1"/>
</dbReference>
<keyword evidence="15" id="KW-1185">Reference proteome</keyword>
<dbReference type="InterPro" id="IPR011006">
    <property type="entry name" value="CheY-like_superfamily"/>
</dbReference>
<evidence type="ECO:0000259" key="13">
    <source>
        <dbReference type="PROSITE" id="PS50885"/>
    </source>
</evidence>
<accession>A0A2D2CXS2</accession>
<feature type="modified residue" description="4-aspartylphosphate" evidence="8">
    <location>
        <position position="825"/>
    </location>
</feature>
<dbReference type="PROSITE" id="PS50109">
    <property type="entry name" value="HIS_KIN"/>
    <property type="match status" value="1"/>
</dbReference>
<dbReference type="GO" id="GO:0000155">
    <property type="term" value="F:phosphorelay sensor kinase activity"/>
    <property type="evidence" value="ECO:0007669"/>
    <property type="project" value="InterPro"/>
</dbReference>
<dbReference type="CDD" id="cd06225">
    <property type="entry name" value="HAMP"/>
    <property type="match status" value="1"/>
</dbReference>
<organism evidence="14 15">
    <name type="scientific">Methylosinus trichosporium (strain ATCC 35070 / NCIMB 11131 / UNIQEM 75 / OB3b)</name>
    <dbReference type="NCBI Taxonomy" id="595536"/>
    <lineage>
        <taxon>Bacteria</taxon>
        <taxon>Pseudomonadati</taxon>
        <taxon>Pseudomonadota</taxon>
        <taxon>Alphaproteobacteria</taxon>
        <taxon>Hyphomicrobiales</taxon>
        <taxon>Methylocystaceae</taxon>
        <taxon>Methylosinus</taxon>
    </lineage>
</organism>
<dbReference type="EC" id="2.7.13.3" evidence="3"/>
<dbReference type="CDD" id="cd16922">
    <property type="entry name" value="HATPase_EvgS-ArcB-TorS-like"/>
    <property type="match status" value="1"/>
</dbReference>
<dbReference type="InterPro" id="IPR004358">
    <property type="entry name" value="Sig_transdc_His_kin-like_C"/>
</dbReference>
<dbReference type="CDD" id="cd00156">
    <property type="entry name" value="REC"/>
    <property type="match status" value="1"/>
</dbReference>
<evidence type="ECO:0000256" key="2">
    <source>
        <dbReference type="ARBA" id="ARBA00004370"/>
    </source>
</evidence>
<keyword evidence="10" id="KW-0472">Membrane</keyword>
<dbReference type="InterPro" id="IPR003018">
    <property type="entry name" value="GAF"/>
</dbReference>
<keyword evidence="10" id="KW-1133">Transmembrane helix</keyword>
<dbReference type="InterPro" id="IPR005467">
    <property type="entry name" value="His_kinase_dom"/>
</dbReference>
<dbReference type="Gene3D" id="6.10.340.10">
    <property type="match status" value="1"/>
</dbReference>
<evidence type="ECO:0000256" key="3">
    <source>
        <dbReference type="ARBA" id="ARBA00012438"/>
    </source>
</evidence>
<evidence type="ECO:0000256" key="8">
    <source>
        <dbReference type="PROSITE-ProRule" id="PRU00169"/>
    </source>
</evidence>
<dbReference type="SUPFAM" id="SSF55874">
    <property type="entry name" value="ATPase domain of HSP90 chaperone/DNA topoisomerase II/histidine kinase"/>
    <property type="match status" value="1"/>
</dbReference>
<dbReference type="KEGG" id="mtw:CQW49_05725"/>
<dbReference type="PANTHER" id="PTHR45339:SF1">
    <property type="entry name" value="HYBRID SIGNAL TRANSDUCTION HISTIDINE KINASE J"/>
    <property type="match status" value="1"/>
</dbReference>
<protein>
    <recommendedName>
        <fullName evidence="3">histidine kinase</fullName>
        <ecNumber evidence="3">2.7.13.3</ecNumber>
    </recommendedName>
</protein>
<feature type="modified residue" description="4-aspartylphosphate" evidence="8">
    <location>
        <position position="1086"/>
    </location>
</feature>
<dbReference type="Proteomes" id="UP000230709">
    <property type="component" value="Chromosome"/>
</dbReference>
<name>A0A2D2CXS2_METT3</name>
<dbReference type="InterPro" id="IPR036890">
    <property type="entry name" value="HATPase_C_sf"/>
</dbReference>
<dbReference type="InterPro" id="IPR036097">
    <property type="entry name" value="HisK_dim/P_sf"/>
</dbReference>
<dbReference type="InterPro" id="IPR003661">
    <property type="entry name" value="HisK_dim/P_dom"/>
</dbReference>
<dbReference type="Pfam" id="PF00512">
    <property type="entry name" value="HisKA"/>
    <property type="match status" value="1"/>
</dbReference>